<dbReference type="InterPro" id="IPR021102">
    <property type="entry name" value="PNGase_A"/>
</dbReference>
<accession>W3VJ41</accession>
<evidence type="ECO:0000259" key="1">
    <source>
        <dbReference type="Pfam" id="PF12222"/>
    </source>
</evidence>
<dbReference type="InterPro" id="IPR056948">
    <property type="entry name" value="PNGaseA_N"/>
</dbReference>
<organism evidence="2 3">
    <name type="scientific">Moesziomyces aphidis</name>
    <name type="common">Pseudozyma aphidis</name>
    <dbReference type="NCBI Taxonomy" id="84754"/>
    <lineage>
        <taxon>Eukaryota</taxon>
        <taxon>Fungi</taxon>
        <taxon>Dikarya</taxon>
        <taxon>Basidiomycota</taxon>
        <taxon>Ustilaginomycotina</taxon>
        <taxon>Ustilaginomycetes</taxon>
        <taxon>Ustilaginales</taxon>
        <taxon>Ustilaginaceae</taxon>
        <taxon>Moesziomyces</taxon>
    </lineage>
</organism>
<name>W3VJ41_MOEAP</name>
<dbReference type="HOGENOM" id="CLU_011027_2_0_1"/>
<evidence type="ECO:0000313" key="2">
    <source>
        <dbReference type="EMBL" id="ETS60746.1"/>
    </source>
</evidence>
<dbReference type="EMBL" id="AWNI01000022">
    <property type="protein sequence ID" value="ETS60746.1"/>
    <property type="molecule type" value="Genomic_DNA"/>
</dbReference>
<reference evidence="2 3" key="1">
    <citation type="journal article" date="2014" name="Genome Announc.">
        <title>Genome sequence of the basidiomycetous fungus Pseudozyma aphidis DSM70725, an efficient producer of biosurfactant mannosylerythritol lipids.</title>
        <authorList>
            <person name="Lorenz S."/>
            <person name="Guenther M."/>
            <person name="Grumaz C."/>
            <person name="Rupp S."/>
            <person name="Zibek S."/>
            <person name="Sohn K."/>
        </authorList>
    </citation>
    <scope>NUCLEOTIDE SEQUENCE [LARGE SCALE GENOMIC DNA]</scope>
    <source>
        <strain evidence="3">ATCC 32657 / CBS 517.83 / DSM 70725 / JCM 10318 / NBRC 10182 / NRRL Y-7954 / St-0401</strain>
    </source>
</reference>
<dbReference type="Proteomes" id="UP000019462">
    <property type="component" value="Unassembled WGS sequence"/>
</dbReference>
<evidence type="ECO:0000313" key="3">
    <source>
        <dbReference type="Proteomes" id="UP000019462"/>
    </source>
</evidence>
<protein>
    <recommendedName>
        <fullName evidence="1">Peptide N-acetyl-beta-D-glucosaminyl asparaginase amidase A N-terminal domain-containing protein</fullName>
    </recommendedName>
</protein>
<dbReference type="Pfam" id="PF12222">
    <property type="entry name" value="PNGaseA"/>
    <property type="match status" value="1"/>
</dbReference>
<dbReference type="OrthoDB" id="1612078at2759"/>
<feature type="domain" description="Peptide N-acetyl-beta-D-glucosaminyl asparaginase amidase A N-terminal" evidence="1">
    <location>
        <begin position="74"/>
        <end position="424"/>
    </location>
</feature>
<gene>
    <name evidence="2" type="ORF">PaG_04652</name>
</gene>
<dbReference type="PANTHER" id="PTHR31104">
    <property type="entry name" value="PEPTIDE-N4-(N-ACETYL-BETA-GLUCOSAMINYL)ASPARAGINE AMIDASE A PROTEIN"/>
    <property type="match status" value="1"/>
</dbReference>
<dbReference type="AlphaFoldDB" id="W3VJ41"/>
<comment type="caution">
    <text evidence="2">The sequence shown here is derived from an EMBL/GenBank/DDBJ whole genome shotgun (WGS) entry which is preliminary data.</text>
</comment>
<keyword evidence="3" id="KW-1185">Reference proteome</keyword>
<proteinExistence type="predicted"/>
<sequence length="678" mass="72626">MHAAKYSLISALVAATTASHIPHRAEQGLAVPQIWSSPLFKSSAPFHGPSSAKESTLTQSFQLHEPAPLLTSSAHSCSVTLVSRSFANSYGSPSTLSFDPRTAFAGTACSDPDEWTGLTLDVHGETRGRQFDRLGTVWVGNNATGQGVEVLRLDNPEPTKQGVYWSTKKDVGKYWPLWSQPADVVFDLPNIVDDTYTGALNVTLQLTASVQGSLSRAGRKRTHAGRIPALPLKQRAAHLVIPLSKRLQTGNSIFQLGGSAGNGTASVKVPHNAARALVEVYASGTAAEEFWYTGITDRFFNQIPDAAANGYYGHGPYREVQLYIDGAFAGFVTPYPVIFTGGINPLLWRPAANYGTFDQPTYTIDVTPFIGTLTDDQPHSFELAVVGSERGGVINDASWFVSGNVQVYLDSSDGRTTGKVIKATQGAEVVKGTTGGSIKGDPLTNGSLTYSVGLQVPRRFDVAGSVKTGSGKEYVAAWSQQAEYDNRGLVNATTQTNDQKSFGWTRSLVIDARHIDKVMGTLDFDAIQTLADAQDAKVQVSAVQMDYNYPLYVTSSLSNTSFDARIVEQFDRTVRRTGPGTDKDLTKMVGDETTLVHADPVAALPHAILSKRNADADSVLVNGAIANGTGTARQTYMYRDMAGGTIDRVTRTNTTNVLQDSLAGSVSARAQPGQLTVA</sequence>